<gene>
    <name evidence="2" type="ORF">J4Q44_G00203990</name>
</gene>
<protein>
    <submittedName>
        <fullName evidence="2">Uncharacterized protein</fullName>
    </submittedName>
</protein>
<feature type="transmembrane region" description="Helical" evidence="1">
    <location>
        <begin position="27"/>
        <end position="50"/>
    </location>
</feature>
<keyword evidence="1" id="KW-1133">Transmembrane helix</keyword>
<dbReference type="EMBL" id="JAGTTL010000018">
    <property type="protein sequence ID" value="KAK6308936.1"/>
    <property type="molecule type" value="Genomic_DNA"/>
</dbReference>
<proteinExistence type="predicted"/>
<keyword evidence="1" id="KW-0472">Membrane</keyword>
<organism evidence="2 3">
    <name type="scientific">Coregonus suidteri</name>
    <dbReference type="NCBI Taxonomy" id="861788"/>
    <lineage>
        <taxon>Eukaryota</taxon>
        <taxon>Metazoa</taxon>
        <taxon>Chordata</taxon>
        <taxon>Craniata</taxon>
        <taxon>Vertebrata</taxon>
        <taxon>Euteleostomi</taxon>
        <taxon>Actinopterygii</taxon>
        <taxon>Neopterygii</taxon>
        <taxon>Teleostei</taxon>
        <taxon>Protacanthopterygii</taxon>
        <taxon>Salmoniformes</taxon>
        <taxon>Salmonidae</taxon>
        <taxon>Coregoninae</taxon>
        <taxon>Coregonus</taxon>
    </lineage>
</organism>
<evidence type="ECO:0000313" key="2">
    <source>
        <dbReference type="EMBL" id="KAK6308936.1"/>
    </source>
</evidence>
<dbReference type="AlphaFoldDB" id="A0AAN8LRN6"/>
<comment type="caution">
    <text evidence="2">The sequence shown here is derived from an EMBL/GenBank/DDBJ whole genome shotgun (WGS) entry which is preliminary data.</text>
</comment>
<name>A0AAN8LRN6_9TELE</name>
<evidence type="ECO:0000313" key="3">
    <source>
        <dbReference type="Proteomes" id="UP001356427"/>
    </source>
</evidence>
<keyword evidence="3" id="KW-1185">Reference proteome</keyword>
<keyword evidence="1" id="KW-0812">Transmembrane</keyword>
<reference evidence="2 3" key="1">
    <citation type="submission" date="2021-04" db="EMBL/GenBank/DDBJ databases">
        <authorList>
            <person name="De Guttry C."/>
            <person name="Zahm M."/>
            <person name="Klopp C."/>
            <person name="Cabau C."/>
            <person name="Louis A."/>
            <person name="Berthelot C."/>
            <person name="Parey E."/>
            <person name="Roest Crollius H."/>
            <person name="Montfort J."/>
            <person name="Robinson-Rechavi M."/>
            <person name="Bucao C."/>
            <person name="Bouchez O."/>
            <person name="Gislard M."/>
            <person name="Lluch J."/>
            <person name="Milhes M."/>
            <person name="Lampietro C."/>
            <person name="Lopez Roques C."/>
            <person name="Donnadieu C."/>
            <person name="Braasch I."/>
            <person name="Desvignes T."/>
            <person name="Postlethwait J."/>
            <person name="Bobe J."/>
            <person name="Wedekind C."/>
            <person name="Guiguen Y."/>
        </authorList>
    </citation>
    <scope>NUCLEOTIDE SEQUENCE [LARGE SCALE GENOMIC DNA]</scope>
    <source>
        <strain evidence="2">Cs_M1</strain>
        <tissue evidence="2">Blood</tissue>
    </source>
</reference>
<dbReference type="Proteomes" id="UP001356427">
    <property type="component" value="Unassembled WGS sequence"/>
</dbReference>
<evidence type="ECO:0000256" key="1">
    <source>
        <dbReference type="SAM" id="Phobius"/>
    </source>
</evidence>
<sequence length="194" mass="22070">MDGEVHVETEMEYVTVQAHPLRRSWRLAVVLSVQNVLVAVCLAVSFYCFWLEQQRGSETPEESEIYIRFDPIAGIPDSEPVKFKRYVNHTMNLSDDSGIQVRCTGPYMLYMEVCSEGLDGQSGNGTLELRVGNRKLASFSLQAREEDCRDSHQTVYLRKGEIATLYFTSKGKKNLEVKKLTLGLHYLLGTQCQH</sequence>
<accession>A0AAN8LRN6</accession>